<reference evidence="1" key="1">
    <citation type="journal article" date="2021" name="Proc. Natl. Acad. Sci. U.S.A.">
        <title>A Catalog of Tens of Thousands of Viruses from Human Metagenomes Reveals Hidden Associations with Chronic Diseases.</title>
        <authorList>
            <person name="Tisza M.J."/>
            <person name="Buck C.B."/>
        </authorList>
    </citation>
    <scope>NUCLEOTIDE SEQUENCE</scope>
    <source>
        <strain evidence="1">Ct9P15</strain>
    </source>
</reference>
<dbReference type="InterPro" id="IPR027417">
    <property type="entry name" value="P-loop_NTPase"/>
</dbReference>
<organism evidence="1">
    <name type="scientific">Podoviridae sp. ct9P15</name>
    <dbReference type="NCBI Taxonomy" id="2826543"/>
    <lineage>
        <taxon>Viruses</taxon>
        <taxon>Duplodnaviria</taxon>
        <taxon>Heunggongvirae</taxon>
        <taxon>Uroviricota</taxon>
        <taxon>Caudoviricetes</taxon>
    </lineage>
</organism>
<sequence length="523" mass="58773">MPSSKTKKKEADAFLVLDRIDLDTPAGVNQALVEVAAQTSKDPLKFVQIAFPWGKDTLAGWDGPDVWQVDVLTSMRDYLQRGDEDGAISAYLDATAAGHGVGKSALVAWITLWSMATFPDTRGIVTANTDTQLRTKTFAEVTKWFNLCLFKSWFRISATCVCSRQKDHDKTWRFDAIPWSESRPEGFAGLHNARKRIMVIFDEASAIADIIWEVVEGAMTDKDTQIFWMVFGNPTRNTGRFYECFNKYRHRWVHRHVDGRTAIGTDKKKIATWIQDYGIDSDFVRVRVLGQFPSASSLQFIPRAIVDEAMQRQLEHCSYYRQVVILGVDVARFGDDASVICCRIGTDARSYPAKEFRGLDGWELAAKIAEVYNEFRQKGARKVVINVDAGGVGASPIDWLRHNGYPVNSINFGGGATNAERYKNLRAEMWGRGREWLKAGGCIEQNDDLVTDLTGVEYGYTPTNQILLESKESMKDRGLSSPDRADALMLTFAVQMNEYLSEMGHAQPRNGRLGAHTIRDPYA</sequence>
<name>A0A8S5MFD8_9CAUD</name>
<accession>A0A8S5MFD8</accession>
<proteinExistence type="predicted"/>
<protein>
    <submittedName>
        <fullName evidence="1">Large terminase</fullName>
    </submittedName>
</protein>
<evidence type="ECO:0000313" key="1">
    <source>
        <dbReference type="EMBL" id="DAD80938.1"/>
    </source>
</evidence>
<dbReference type="Gene3D" id="3.30.420.240">
    <property type="match status" value="1"/>
</dbReference>
<dbReference type="Gene3D" id="3.40.50.300">
    <property type="entry name" value="P-loop containing nucleotide triphosphate hydrolases"/>
    <property type="match status" value="1"/>
</dbReference>
<dbReference type="EMBL" id="BK014892">
    <property type="protein sequence ID" value="DAD80938.1"/>
    <property type="molecule type" value="Genomic_DNA"/>
</dbReference>